<feature type="transmembrane region" description="Helical" evidence="8">
    <location>
        <begin position="79"/>
        <end position="112"/>
    </location>
</feature>
<feature type="transmembrane region" description="Helical" evidence="8">
    <location>
        <begin position="124"/>
        <end position="148"/>
    </location>
</feature>
<accession>A0ABZ3C8G5</accession>
<dbReference type="PANTHER" id="PTHR30269:SF37">
    <property type="entry name" value="MEMBRANE TRANSPORTER PROTEIN"/>
    <property type="match status" value="1"/>
</dbReference>
<reference evidence="9 10" key="1">
    <citation type="journal article" date="2023" name="Environ Microbiome">
        <title>A coral-associated actinobacterium mitigates coral bleaching under heat stress.</title>
        <authorList>
            <person name="Li J."/>
            <person name="Zou Y."/>
            <person name="Li Q."/>
            <person name="Zhang J."/>
            <person name="Bourne D.G."/>
            <person name="Lyu Y."/>
            <person name="Liu C."/>
            <person name="Zhang S."/>
        </authorList>
    </citation>
    <scope>NUCLEOTIDE SEQUENCE [LARGE SCALE GENOMIC DNA]</scope>
    <source>
        <strain evidence="9 10">SCSIO 13291</strain>
    </source>
</reference>
<keyword evidence="5 8" id="KW-0812">Transmembrane</keyword>
<keyword evidence="10" id="KW-1185">Reference proteome</keyword>
<gene>
    <name evidence="9" type="ORF">PCC79_01095</name>
</gene>
<keyword evidence="3" id="KW-0813">Transport</keyword>
<keyword evidence="7 8" id="KW-0472">Membrane</keyword>
<dbReference type="Pfam" id="PF01925">
    <property type="entry name" value="TauE"/>
    <property type="match status" value="1"/>
</dbReference>
<evidence type="ECO:0000256" key="1">
    <source>
        <dbReference type="ARBA" id="ARBA00004651"/>
    </source>
</evidence>
<name>A0ABZ3C8G5_9ACTN</name>
<dbReference type="Proteomes" id="UP001434337">
    <property type="component" value="Chromosome"/>
</dbReference>
<feature type="transmembrane region" description="Helical" evidence="8">
    <location>
        <begin position="184"/>
        <end position="206"/>
    </location>
</feature>
<dbReference type="RefSeq" id="WP_232548714.1">
    <property type="nucleotide sequence ID" value="NZ_CP115965.1"/>
</dbReference>
<sequence length="237" mass="23615">MEVVAAVLALAFIGAVVQGVLGFGLGVVAAPFVAWLAPEVLPAALVLASLPLPLLTLGGEWRATDWRALGWALVGRLPATLVGVFIVAVVPVAGLQILVAASVLLMVGLTLFRVEVPRTGVTLAGAGVLSGITGTTTGIGGPPIAIVLRNDEPAVARATMAAYFMIGSLLTLGALASVGRVSGVPLAAGLAMLPASVLGFVVALGVRRHVTGARFRGAVLAVSSIAAVALLVRALSG</sequence>
<evidence type="ECO:0000256" key="4">
    <source>
        <dbReference type="ARBA" id="ARBA00022475"/>
    </source>
</evidence>
<feature type="transmembrane region" description="Helical" evidence="8">
    <location>
        <begin position="32"/>
        <end position="58"/>
    </location>
</feature>
<evidence type="ECO:0000256" key="2">
    <source>
        <dbReference type="ARBA" id="ARBA00009142"/>
    </source>
</evidence>
<comment type="similarity">
    <text evidence="2 8">Belongs to the 4-toluene sulfonate uptake permease (TSUP) (TC 2.A.102) family.</text>
</comment>
<dbReference type="EMBL" id="CP115965">
    <property type="protein sequence ID" value="WZW98836.1"/>
    <property type="molecule type" value="Genomic_DNA"/>
</dbReference>
<evidence type="ECO:0000256" key="3">
    <source>
        <dbReference type="ARBA" id="ARBA00022448"/>
    </source>
</evidence>
<protein>
    <recommendedName>
        <fullName evidence="8">Probable membrane transporter protein</fullName>
    </recommendedName>
</protein>
<evidence type="ECO:0000256" key="6">
    <source>
        <dbReference type="ARBA" id="ARBA00022989"/>
    </source>
</evidence>
<feature type="transmembrane region" description="Helical" evidence="8">
    <location>
        <begin position="218"/>
        <end position="236"/>
    </location>
</feature>
<organism evidence="9 10">
    <name type="scientific">Propioniciclava soli</name>
    <dbReference type="NCBI Taxonomy" id="2775081"/>
    <lineage>
        <taxon>Bacteria</taxon>
        <taxon>Bacillati</taxon>
        <taxon>Actinomycetota</taxon>
        <taxon>Actinomycetes</taxon>
        <taxon>Propionibacteriales</taxon>
        <taxon>Propionibacteriaceae</taxon>
        <taxon>Propioniciclava</taxon>
    </lineage>
</organism>
<keyword evidence="4 8" id="KW-1003">Cell membrane</keyword>
<evidence type="ECO:0000313" key="10">
    <source>
        <dbReference type="Proteomes" id="UP001434337"/>
    </source>
</evidence>
<dbReference type="PANTHER" id="PTHR30269">
    <property type="entry name" value="TRANSMEMBRANE PROTEIN YFCA"/>
    <property type="match status" value="1"/>
</dbReference>
<dbReference type="InterPro" id="IPR002781">
    <property type="entry name" value="TM_pro_TauE-like"/>
</dbReference>
<keyword evidence="6 8" id="KW-1133">Transmembrane helix</keyword>
<comment type="subcellular location">
    <subcellularLocation>
        <location evidence="1 8">Cell membrane</location>
        <topology evidence="1 8">Multi-pass membrane protein</topology>
    </subcellularLocation>
</comment>
<evidence type="ECO:0000256" key="5">
    <source>
        <dbReference type="ARBA" id="ARBA00022692"/>
    </source>
</evidence>
<feature type="transmembrane region" description="Helical" evidence="8">
    <location>
        <begin position="160"/>
        <end position="178"/>
    </location>
</feature>
<evidence type="ECO:0000313" key="9">
    <source>
        <dbReference type="EMBL" id="WZW98836.1"/>
    </source>
</evidence>
<evidence type="ECO:0000256" key="7">
    <source>
        <dbReference type="ARBA" id="ARBA00023136"/>
    </source>
</evidence>
<proteinExistence type="inferred from homology"/>
<evidence type="ECO:0000256" key="8">
    <source>
        <dbReference type="RuleBase" id="RU363041"/>
    </source>
</evidence>
<dbReference type="InterPro" id="IPR052017">
    <property type="entry name" value="TSUP"/>
</dbReference>